<evidence type="ECO:0000313" key="1">
    <source>
        <dbReference type="EMBL" id="CAL1715688.1"/>
    </source>
</evidence>
<sequence>VSQRWVARSHRHLFRTLTVIAPTVSSNISTLHHYDVTEFLTFLRNTPGVRHYLHDLTIRPRRDRLLLQQTGISITQIFQIRYLAPNLSHLSLLQVTLLPQTDYMGGQLFSLPSPSSSRLSRLTLEDVNGDLDIDLLFSPVIDLIEFFGSIDTLCIDGWIPQRVPSYLAKGPAKVRISSVIIRRADHLESLGRILAAAAVDVAAITRIKFVILSLRSFEAYNSSKR</sequence>
<gene>
    <name evidence="1" type="ORF">GFSPODELE1_LOCUS10373</name>
</gene>
<organism evidence="1 2">
    <name type="scientific">Somion occarium</name>
    <dbReference type="NCBI Taxonomy" id="3059160"/>
    <lineage>
        <taxon>Eukaryota</taxon>
        <taxon>Fungi</taxon>
        <taxon>Dikarya</taxon>
        <taxon>Basidiomycota</taxon>
        <taxon>Agaricomycotina</taxon>
        <taxon>Agaricomycetes</taxon>
        <taxon>Polyporales</taxon>
        <taxon>Cerrenaceae</taxon>
        <taxon>Somion</taxon>
    </lineage>
</organism>
<dbReference type="EMBL" id="OZ037951">
    <property type="protein sequence ID" value="CAL1715688.1"/>
    <property type="molecule type" value="Genomic_DNA"/>
</dbReference>
<reference evidence="2" key="1">
    <citation type="submission" date="2024-04" db="EMBL/GenBank/DDBJ databases">
        <authorList>
            <person name="Shaw F."/>
            <person name="Minotto A."/>
        </authorList>
    </citation>
    <scope>NUCLEOTIDE SEQUENCE [LARGE SCALE GENOMIC DNA]</scope>
</reference>
<dbReference type="Proteomes" id="UP001497453">
    <property type="component" value="Chromosome 8"/>
</dbReference>
<proteinExistence type="predicted"/>
<accession>A0ABP1E8E6</accession>
<protein>
    <submittedName>
        <fullName evidence="1">Uncharacterized protein</fullName>
    </submittedName>
</protein>
<keyword evidence="2" id="KW-1185">Reference proteome</keyword>
<name>A0ABP1E8E6_9APHY</name>
<evidence type="ECO:0000313" key="2">
    <source>
        <dbReference type="Proteomes" id="UP001497453"/>
    </source>
</evidence>
<feature type="non-terminal residue" evidence="1">
    <location>
        <position position="1"/>
    </location>
</feature>